<dbReference type="KEGG" id="spph:KFK14_04975"/>
<dbReference type="EMBL" id="CP073910">
    <property type="protein sequence ID" value="QUT06799.1"/>
    <property type="molecule type" value="Genomic_DNA"/>
</dbReference>
<evidence type="ECO:0000313" key="1">
    <source>
        <dbReference type="EMBL" id="QUT06799.1"/>
    </source>
</evidence>
<keyword evidence="2" id="KW-1185">Reference proteome</keyword>
<proteinExistence type="predicted"/>
<organism evidence="1 2">
    <name type="scientific">Sphingobium phenoxybenzoativorans</name>
    <dbReference type="NCBI Taxonomy" id="1592790"/>
    <lineage>
        <taxon>Bacteria</taxon>
        <taxon>Pseudomonadati</taxon>
        <taxon>Pseudomonadota</taxon>
        <taxon>Alphaproteobacteria</taxon>
        <taxon>Sphingomonadales</taxon>
        <taxon>Sphingomonadaceae</taxon>
        <taxon>Sphingobium</taxon>
    </lineage>
</organism>
<protein>
    <submittedName>
        <fullName evidence="1">Uncharacterized protein</fullName>
    </submittedName>
</protein>
<evidence type="ECO:0000313" key="2">
    <source>
        <dbReference type="Proteomes" id="UP000681425"/>
    </source>
</evidence>
<dbReference type="AlphaFoldDB" id="A0A975K9F4"/>
<gene>
    <name evidence="1" type="ORF">KFK14_04975</name>
</gene>
<sequence length="98" mass="10910">MTLPSNDHAYLRNVAPDQLAALIFELASQLHVERQRRIALETALQRAGLLQTDTLDALAADTEIQNMGREALDLALRRLLRVVTETGDPRGPLRAEHC</sequence>
<dbReference type="Proteomes" id="UP000681425">
    <property type="component" value="Chromosome"/>
</dbReference>
<dbReference type="RefSeq" id="WP_212610094.1">
    <property type="nucleotide sequence ID" value="NZ_CP073910.1"/>
</dbReference>
<accession>A0A975K9F4</accession>
<name>A0A975K9F4_9SPHN</name>
<reference evidence="1" key="1">
    <citation type="submission" date="2021-04" db="EMBL/GenBank/DDBJ databases">
        <title>Isolation of p-tert-butylphenol degrading bacteria Sphingobium phenoxybenzoativorans Tas13 from active sludge.</title>
        <authorList>
            <person name="Li Y."/>
        </authorList>
    </citation>
    <scope>NUCLEOTIDE SEQUENCE</scope>
    <source>
        <strain evidence="1">Tas13</strain>
    </source>
</reference>